<dbReference type="AlphaFoldDB" id="A0A830GDD1"/>
<dbReference type="PANTHER" id="PTHR42685">
    <property type="entry name" value="GERANYLGERANYL DIPHOSPHATE REDUCTASE"/>
    <property type="match status" value="1"/>
</dbReference>
<accession>A0A830GDD1</accession>
<reference evidence="1 2" key="1">
    <citation type="journal article" date="2019" name="Int. J. Syst. Evol. Microbiol.">
        <title>The Global Catalogue of Microorganisms (GCM) 10K type strain sequencing project: providing services to taxonomists for standard genome sequencing and annotation.</title>
        <authorList>
            <consortium name="The Broad Institute Genomics Platform"/>
            <consortium name="The Broad Institute Genome Sequencing Center for Infectious Disease"/>
            <person name="Wu L."/>
            <person name="Ma J."/>
        </authorList>
    </citation>
    <scope>NUCLEOTIDE SEQUENCE [LARGE SCALE GENOMIC DNA]</scope>
    <source>
        <strain evidence="1 2">JCM 16331</strain>
    </source>
</reference>
<dbReference type="Gene3D" id="3.50.50.60">
    <property type="entry name" value="FAD/NAD(P)-binding domain"/>
    <property type="match status" value="1"/>
</dbReference>
<protein>
    <submittedName>
        <fullName evidence="1">Electron transfer flavoprotein</fullName>
    </submittedName>
</protein>
<dbReference type="RefSeq" id="WP_188878770.1">
    <property type="nucleotide sequence ID" value="NZ_BMOQ01000005.1"/>
</dbReference>
<dbReference type="PANTHER" id="PTHR42685:SF21">
    <property type="entry name" value="DEHYDROGENASE (FLAVOPROTEIN)-LIKE PROTEIN"/>
    <property type="match status" value="1"/>
</dbReference>
<comment type="caution">
    <text evidence="1">The sequence shown here is derived from an EMBL/GenBank/DDBJ whole genome shotgun (WGS) entry which is preliminary data.</text>
</comment>
<keyword evidence="2" id="KW-1185">Reference proteome</keyword>
<dbReference type="OrthoDB" id="299107at2157"/>
<evidence type="ECO:0000313" key="1">
    <source>
        <dbReference type="EMBL" id="GGN19120.1"/>
    </source>
</evidence>
<dbReference type="Proteomes" id="UP000608850">
    <property type="component" value="Unassembled WGS sequence"/>
</dbReference>
<evidence type="ECO:0000313" key="2">
    <source>
        <dbReference type="Proteomes" id="UP000608850"/>
    </source>
</evidence>
<organism evidence="1 2">
    <name type="scientific">Halarchaeum nitratireducens</name>
    <dbReference type="NCBI Taxonomy" id="489913"/>
    <lineage>
        <taxon>Archaea</taxon>
        <taxon>Methanobacteriati</taxon>
        <taxon>Methanobacteriota</taxon>
        <taxon>Stenosarchaea group</taxon>
        <taxon>Halobacteria</taxon>
        <taxon>Halobacteriales</taxon>
        <taxon>Halobacteriaceae</taxon>
    </lineage>
</organism>
<dbReference type="InterPro" id="IPR050407">
    <property type="entry name" value="Geranylgeranyl_reductase"/>
</dbReference>
<dbReference type="Pfam" id="PF12831">
    <property type="entry name" value="FAD_oxidored"/>
    <property type="match status" value="1"/>
</dbReference>
<dbReference type="SUPFAM" id="SSF51905">
    <property type="entry name" value="FAD/NAD(P)-binding domain"/>
    <property type="match status" value="1"/>
</dbReference>
<gene>
    <name evidence="1" type="ORF">GCM10009021_20240</name>
</gene>
<proteinExistence type="predicted"/>
<dbReference type="EMBL" id="BMOQ01000005">
    <property type="protein sequence ID" value="GGN19120.1"/>
    <property type="molecule type" value="Genomic_DNA"/>
</dbReference>
<dbReference type="InterPro" id="IPR036188">
    <property type="entry name" value="FAD/NAD-bd_sf"/>
</dbReference>
<name>A0A830GDD1_9EURY</name>
<dbReference type="PRINTS" id="PR00411">
    <property type="entry name" value="PNDRDTASEI"/>
</dbReference>
<sequence length="458" mass="50446">MNHVDVAVVGGGPAGTSAAERAAAEGASTVVFETGVPRADRDRLGPDSTDAAGFLDYWVDIADLDVDALPEDVVQCELDDAEFIGPEESVSVDRTGIESSYDGFGFTFQRAKLDDWLRERAEDAGADYRVGTSVTDVETDLSDGHEHTLTLSNGEEWTAEFVILADGPQRRVTIPVLDRFLPAGESASERLSPPKTNHIAYQEYRRFPEGVLDSRSIKFWWGWMPGETAYPWVFPNADNVARVGLTMPIGMDLEGIETSDYRLLNEDDESIPNGGEYIRRLLEELYGDEYDVESDFPVVEEGYGKSKGTETYSISSTRPIDSPTAAGIAVVGGAMGTTSAFHEGGDHVAIRTGKIAGELAALDRLEAYNDAWKDAIGDEILRNVAIADVVEEYGPDDWDTAFRVCRQMLDSADSGKIVTRKNASVGLDGLRLYKNYKSAKFRYRKGKYTQLREAEYRY</sequence>